<protein>
    <recommendedName>
        <fullName evidence="3">Variable surface protein</fullName>
    </recommendedName>
</protein>
<gene>
    <name evidence="1" type="ORF">PGO_050000</name>
</gene>
<evidence type="ECO:0008006" key="3">
    <source>
        <dbReference type="Google" id="ProtNLM"/>
    </source>
</evidence>
<sequence length="165" mass="18891">MNVPNICDGAVQKINIIKEYLYDIFYYLDELYGTINILKENNSSCKRNCQKHDEYIKILKSCDFSYNSSFKKVIENAECEYNILYSNAVEKTLIEMHTHLEVLNSDTGYVTIPSSKTELLTGTIIRTNSTTKTLIDPWTDIKISAMADIMSNTETGVFIFLAKIK</sequence>
<dbReference type="EMBL" id="BDQF01000005">
    <property type="protein sequence ID" value="GAW79591.1"/>
    <property type="molecule type" value="Genomic_DNA"/>
</dbReference>
<organism evidence="1 2">
    <name type="scientific">Plasmodium gonderi</name>
    <dbReference type="NCBI Taxonomy" id="77519"/>
    <lineage>
        <taxon>Eukaryota</taxon>
        <taxon>Sar</taxon>
        <taxon>Alveolata</taxon>
        <taxon>Apicomplexa</taxon>
        <taxon>Aconoidasida</taxon>
        <taxon>Haemosporida</taxon>
        <taxon>Plasmodiidae</taxon>
        <taxon>Plasmodium</taxon>
        <taxon>Plasmodium (Plasmodium)</taxon>
    </lineage>
</organism>
<dbReference type="GeneID" id="39746303"/>
<dbReference type="AlphaFoldDB" id="A0A1Y1JAN5"/>
<accession>A0A1Y1JAN5</accession>
<comment type="caution">
    <text evidence="1">The sequence shown here is derived from an EMBL/GenBank/DDBJ whole genome shotgun (WGS) entry which is preliminary data.</text>
</comment>
<name>A0A1Y1JAN5_PLAGO</name>
<dbReference type="RefSeq" id="XP_028542180.1">
    <property type="nucleotide sequence ID" value="XM_028686379.1"/>
</dbReference>
<evidence type="ECO:0000313" key="2">
    <source>
        <dbReference type="Proteomes" id="UP000195521"/>
    </source>
</evidence>
<evidence type="ECO:0000313" key="1">
    <source>
        <dbReference type="EMBL" id="GAW79591.1"/>
    </source>
</evidence>
<keyword evidence="2" id="KW-1185">Reference proteome</keyword>
<dbReference type="Proteomes" id="UP000195521">
    <property type="component" value="Unassembled WGS sequence"/>
</dbReference>
<proteinExistence type="predicted"/>
<reference evidence="2" key="1">
    <citation type="submission" date="2017-04" db="EMBL/GenBank/DDBJ databases">
        <title>Plasmodium gonderi genome.</title>
        <authorList>
            <person name="Arisue N."/>
            <person name="Honma H."/>
            <person name="Kawai S."/>
            <person name="Tougan T."/>
            <person name="Tanabe K."/>
            <person name="Horii T."/>
        </authorList>
    </citation>
    <scope>NUCLEOTIDE SEQUENCE [LARGE SCALE GENOMIC DNA]</scope>
    <source>
        <strain evidence="2">ATCC 30045</strain>
    </source>
</reference>